<keyword evidence="3" id="KW-0449">Lipoprotein</keyword>
<dbReference type="InterPro" id="IPR005699">
    <property type="entry name" value="Chap_lipoprot_PulS/OutS"/>
</dbReference>
<dbReference type="KEGG" id="sera:Ser39006_010010"/>
<dbReference type="Proteomes" id="UP000017700">
    <property type="component" value="Chromosome"/>
</dbReference>
<dbReference type="NCBIfam" id="TIGR01004">
    <property type="entry name" value="PulS_OutS"/>
    <property type="match status" value="1"/>
</dbReference>
<sequence>MRLSPLKILFISIFCLSVVGCQHSAPVKPASGHQAVNTPVNEQINQLASLIAAGNYLKLQCNRSDLPDNNTMQKTALQLAKQKGWDTSHYQALPQLSANLYQGLLKDGTLKATQCSAFNRSLEPFIEAMRSNK</sequence>
<organism evidence="3 4">
    <name type="scientific">Serratia sp. (strain ATCC 39006)</name>
    <name type="common">Prodigiosinella confusarubida</name>
    <dbReference type="NCBI Taxonomy" id="104623"/>
    <lineage>
        <taxon>Bacteria</taxon>
        <taxon>Pseudomonadati</taxon>
        <taxon>Pseudomonadota</taxon>
        <taxon>Gammaproteobacteria</taxon>
        <taxon>Enterobacterales</taxon>
        <taxon>Pectobacteriaceae</taxon>
        <taxon>Prodigiosinella</taxon>
    </lineage>
</organism>
<dbReference type="EMBL" id="CP025084">
    <property type="protein sequence ID" value="AUH04427.1"/>
    <property type="molecule type" value="Genomic_DNA"/>
</dbReference>
<evidence type="ECO:0000313" key="3">
    <source>
        <dbReference type="EMBL" id="AUH04427.1"/>
    </source>
</evidence>
<name>A0A2I5TIM3_SERS3</name>
<feature type="chain" id="PRO_5036041069" evidence="1">
    <location>
        <begin position="25"/>
        <end position="133"/>
    </location>
</feature>
<accession>A0A2I5TIM3</accession>
<dbReference type="OrthoDB" id="6497279at2"/>
<gene>
    <name evidence="2" type="ORF">CWC46_10005</name>
    <name evidence="3" type="ORF">Ser39006_010010</name>
</gene>
<reference evidence="3 4" key="1">
    <citation type="journal article" date="2013" name="Genome Announc.">
        <title>Draft genome sequence of Serratia sp. strain ATCC 39006, a model bacterium for analysis of the biosynthesis and regulation of prodigiosin, a carbapenem, and gas vesicles.</title>
        <authorList>
            <person name="Fineran P.C."/>
            <person name="Iglesias Cans M.C."/>
            <person name="Ramsay J.P."/>
            <person name="Wilf N.M."/>
            <person name="Cossyleon D."/>
            <person name="McNeil M.B."/>
            <person name="Williamson N.R."/>
            <person name="Monson R.E."/>
            <person name="Becher S.A."/>
            <person name="Stanton J.A."/>
            <person name="Brugger K."/>
            <person name="Brown S.D."/>
            <person name="Salmond G.P."/>
        </authorList>
    </citation>
    <scope>NUCLEOTIDE SEQUENCE [LARGE SCALE GENOMIC DNA]</scope>
    <source>
        <strain evidence="3">ATCC 39006</strain>
        <strain evidence="4">ATCC 39006 / SC 11482</strain>
    </source>
</reference>
<dbReference type="Gene3D" id="1.20.58.1630">
    <property type="entry name" value="Chaperone lipoprotein PulS/OutS"/>
    <property type="match status" value="1"/>
</dbReference>
<dbReference type="RefSeq" id="WP_021016729.1">
    <property type="nucleotide sequence ID" value="NZ_CP025084.1"/>
</dbReference>
<dbReference type="InterPro" id="IPR019114">
    <property type="entry name" value="Chap_lipoprot_PulS/OutS-like"/>
</dbReference>
<dbReference type="Pfam" id="PF09691">
    <property type="entry name" value="T2SS_PulS_OutS"/>
    <property type="match status" value="1"/>
</dbReference>
<keyword evidence="1" id="KW-0732">Signal</keyword>
<evidence type="ECO:0000313" key="2">
    <source>
        <dbReference type="EMBL" id="AUH00108.1"/>
    </source>
</evidence>
<evidence type="ECO:0000313" key="4">
    <source>
        <dbReference type="Proteomes" id="UP000017700"/>
    </source>
</evidence>
<evidence type="ECO:0000313" key="5">
    <source>
        <dbReference type="Proteomes" id="UP000233778"/>
    </source>
</evidence>
<evidence type="ECO:0000256" key="1">
    <source>
        <dbReference type="SAM" id="SignalP"/>
    </source>
</evidence>
<protein>
    <submittedName>
        <fullName evidence="3">Lipoprotein, PulS/OutS family</fullName>
    </submittedName>
</protein>
<dbReference type="AlphaFoldDB" id="A0A2I5TIM3"/>
<proteinExistence type="predicted"/>
<feature type="signal peptide" evidence="1">
    <location>
        <begin position="1"/>
        <end position="24"/>
    </location>
</feature>
<dbReference type="EMBL" id="CP025085">
    <property type="protein sequence ID" value="AUH00108.1"/>
    <property type="molecule type" value="Genomic_DNA"/>
</dbReference>
<dbReference type="PROSITE" id="PS51257">
    <property type="entry name" value="PROKAR_LIPOPROTEIN"/>
    <property type="match status" value="1"/>
</dbReference>
<reference evidence="2 5" key="3">
    <citation type="submission" date="2017-11" db="EMBL/GenBank/DDBJ databases">
        <title>Complete genome sequence of Serratia sp. ATCC 39006 LacA.</title>
        <authorList>
            <person name="Hampton H.G."/>
            <person name="Jackson S.A."/>
            <person name="Jauregui R."/>
            <person name="Poulter G.T.M."/>
            <person name="Salmond G.P.C."/>
            <person name="Fineran P.C."/>
        </authorList>
    </citation>
    <scope>NUCLEOTIDE SEQUENCE [LARGE SCALE GENOMIC DNA]</scope>
    <source>
        <strain evidence="2 5">ATCC 39006</strain>
    </source>
</reference>
<dbReference type="STRING" id="104623.Ser39006_03467"/>
<reference evidence="3" key="2">
    <citation type="submission" date="2013-09" db="EMBL/GenBank/DDBJ databases">
        <authorList>
            <person name="Wang G."/>
            <person name="Yang Y."/>
            <person name="Su Y."/>
        </authorList>
    </citation>
    <scope>NUCLEOTIDE SEQUENCE</scope>
    <source>
        <strain evidence="3">ATCC 39006</strain>
    </source>
</reference>
<dbReference type="GO" id="GO:0006886">
    <property type="term" value="P:intracellular protein transport"/>
    <property type="evidence" value="ECO:0007669"/>
    <property type="project" value="InterPro"/>
</dbReference>
<keyword evidence="4" id="KW-1185">Reference proteome</keyword>
<dbReference type="InterPro" id="IPR038432">
    <property type="entry name" value="PulS/OutS-like_sf"/>
</dbReference>
<reference evidence="3" key="4">
    <citation type="submission" date="2017-11" db="EMBL/GenBank/DDBJ databases">
        <title>Complete genome sequence of Serratia sp. ATCC 39006.</title>
        <authorList>
            <person name="Hampton H.G."/>
            <person name="Jackson S.A."/>
            <person name="Jauregui R."/>
            <person name="Poulter G.T.M."/>
            <person name="Salmond G.P.C."/>
            <person name="Fineran P.C."/>
        </authorList>
    </citation>
    <scope>NUCLEOTIDE SEQUENCE</scope>
    <source>
        <strain evidence="3">ATCC 39006</strain>
    </source>
</reference>
<dbReference type="KEGG" id="serq:CWC46_10005"/>
<dbReference type="Proteomes" id="UP000233778">
    <property type="component" value="Chromosome"/>
</dbReference>